<organism evidence="2 3">
    <name type="scientific">Diploptera punctata</name>
    <name type="common">Pacific beetle cockroach</name>
    <dbReference type="NCBI Taxonomy" id="6984"/>
    <lineage>
        <taxon>Eukaryota</taxon>
        <taxon>Metazoa</taxon>
        <taxon>Ecdysozoa</taxon>
        <taxon>Arthropoda</taxon>
        <taxon>Hexapoda</taxon>
        <taxon>Insecta</taxon>
        <taxon>Pterygota</taxon>
        <taxon>Neoptera</taxon>
        <taxon>Polyneoptera</taxon>
        <taxon>Dictyoptera</taxon>
        <taxon>Blattodea</taxon>
        <taxon>Blaberoidea</taxon>
        <taxon>Blaberidae</taxon>
        <taxon>Diplopterinae</taxon>
        <taxon>Diploptera</taxon>
    </lineage>
</organism>
<protein>
    <submittedName>
        <fullName evidence="2">Uncharacterized protein</fullName>
    </submittedName>
</protein>
<evidence type="ECO:0000313" key="3">
    <source>
        <dbReference type="Proteomes" id="UP001233999"/>
    </source>
</evidence>
<proteinExistence type="predicted"/>
<reference evidence="2" key="1">
    <citation type="journal article" date="2023" name="IScience">
        <title>Live-bearing cockroach genome reveals convergent evolutionary mechanisms linked to viviparity in insects and beyond.</title>
        <authorList>
            <person name="Fouks B."/>
            <person name="Harrison M.C."/>
            <person name="Mikhailova A.A."/>
            <person name="Marchal E."/>
            <person name="English S."/>
            <person name="Carruthers M."/>
            <person name="Jennings E.C."/>
            <person name="Chiamaka E.L."/>
            <person name="Frigard R.A."/>
            <person name="Pippel M."/>
            <person name="Attardo G.M."/>
            <person name="Benoit J.B."/>
            <person name="Bornberg-Bauer E."/>
            <person name="Tobe S.S."/>
        </authorList>
    </citation>
    <scope>NUCLEOTIDE SEQUENCE</scope>
    <source>
        <strain evidence="2">Stay&amp;Tobe</strain>
    </source>
</reference>
<reference evidence="2" key="2">
    <citation type="submission" date="2023-05" db="EMBL/GenBank/DDBJ databases">
        <authorList>
            <person name="Fouks B."/>
        </authorList>
    </citation>
    <scope>NUCLEOTIDE SEQUENCE</scope>
    <source>
        <strain evidence="2">Stay&amp;Tobe</strain>
        <tissue evidence="2">Testes</tissue>
    </source>
</reference>
<dbReference type="Proteomes" id="UP001233999">
    <property type="component" value="Unassembled WGS sequence"/>
</dbReference>
<feature type="non-terminal residue" evidence="2">
    <location>
        <position position="112"/>
    </location>
</feature>
<feature type="region of interest" description="Disordered" evidence="1">
    <location>
        <begin position="93"/>
        <end position="112"/>
    </location>
</feature>
<sequence>PPEACKVPFFCSQNKAVIKAKGKVRFPLLSIPAYSAKIDQRTLSAIILIDSMVKNTMISNKMSSLNLLKISPMSTETSFSILRNRQRCSSAIQEVQNIRRRSPAMNSNRSHS</sequence>
<name>A0AAD7ZT61_DIPPU</name>
<evidence type="ECO:0000313" key="2">
    <source>
        <dbReference type="EMBL" id="KAJ9585617.1"/>
    </source>
</evidence>
<gene>
    <name evidence="2" type="ORF">L9F63_002587</name>
</gene>
<keyword evidence="3" id="KW-1185">Reference proteome</keyword>
<accession>A0AAD7ZT61</accession>
<feature type="non-terminal residue" evidence="2">
    <location>
        <position position="1"/>
    </location>
</feature>
<comment type="caution">
    <text evidence="2">The sequence shown here is derived from an EMBL/GenBank/DDBJ whole genome shotgun (WGS) entry which is preliminary data.</text>
</comment>
<dbReference type="EMBL" id="JASPKZ010007257">
    <property type="protein sequence ID" value="KAJ9585617.1"/>
    <property type="molecule type" value="Genomic_DNA"/>
</dbReference>
<dbReference type="AlphaFoldDB" id="A0AAD7ZT61"/>
<evidence type="ECO:0000256" key="1">
    <source>
        <dbReference type="SAM" id="MobiDB-lite"/>
    </source>
</evidence>